<reference evidence="1 2" key="1">
    <citation type="submission" date="2018-12" db="EMBL/GenBank/DDBJ databases">
        <authorList>
            <person name="Grouzdev D.S."/>
            <person name="Krutkina M.S."/>
        </authorList>
    </citation>
    <scope>NUCLEOTIDE SEQUENCE [LARGE SCALE GENOMIC DNA]</scope>
    <source>
        <strain evidence="1 2">RmlP026</strain>
    </source>
</reference>
<dbReference type="Proteomes" id="UP000290759">
    <property type="component" value="Unassembled WGS sequence"/>
</dbReference>
<gene>
    <name evidence="1" type="ORF">D3273_13360</name>
</gene>
<sequence length="77" mass="8457">MIWLLVLNFYAAPPNAVDWNGPWSLGTSRINDRQFSTEAQCRNAAVQIVGQMHQGMLAPIRFKCVSVAAGLSVNAPR</sequence>
<protein>
    <submittedName>
        <fullName evidence="1">Uncharacterized protein</fullName>
    </submittedName>
</protein>
<dbReference type="OrthoDB" id="7605468at2"/>
<name>A0A4Q2U4Q5_9HYPH</name>
<dbReference type="AlphaFoldDB" id="A0A4Q2U4Q5"/>
<accession>A0A4Q2U4Q5</accession>
<keyword evidence="2" id="KW-1185">Reference proteome</keyword>
<comment type="caution">
    <text evidence="1">The sequence shown here is derived from an EMBL/GenBank/DDBJ whole genome shotgun (WGS) entry which is preliminary data.</text>
</comment>
<reference evidence="1 2" key="2">
    <citation type="submission" date="2019-02" db="EMBL/GenBank/DDBJ databases">
        <title>'Lichenibacterium ramalinii' gen. nov. sp. nov., 'Lichenibacterium minor' gen. nov. sp. nov.</title>
        <authorList>
            <person name="Pankratov T."/>
        </authorList>
    </citation>
    <scope>NUCLEOTIDE SEQUENCE [LARGE SCALE GENOMIC DNA]</scope>
    <source>
        <strain evidence="1 2">RmlP026</strain>
    </source>
</reference>
<proteinExistence type="predicted"/>
<dbReference type="RefSeq" id="WP_129227339.1">
    <property type="nucleotide sequence ID" value="NZ_QYBB01000014.1"/>
</dbReference>
<evidence type="ECO:0000313" key="2">
    <source>
        <dbReference type="Proteomes" id="UP000290759"/>
    </source>
</evidence>
<organism evidence="1 2">
    <name type="scientific">Lichenibacterium minor</name>
    <dbReference type="NCBI Taxonomy" id="2316528"/>
    <lineage>
        <taxon>Bacteria</taxon>
        <taxon>Pseudomonadati</taxon>
        <taxon>Pseudomonadota</taxon>
        <taxon>Alphaproteobacteria</taxon>
        <taxon>Hyphomicrobiales</taxon>
        <taxon>Lichenihabitantaceae</taxon>
        <taxon>Lichenibacterium</taxon>
    </lineage>
</organism>
<evidence type="ECO:0000313" key="1">
    <source>
        <dbReference type="EMBL" id="RYC31372.1"/>
    </source>
</evidence>
<dbReference type="EMBL" id="QYBB01000014">
    <property type="protein sequence ID" value="RYC31372.1"/>
    <property type="molecule type" value="Genomic_DNA"/>
</dbReference>